<evidence type="ECO:0000313" key="3">
    <source>
        <dbReference type="Proteomes" id="UP001164459"/>
    </source>
</evidence>
<gene>
    <name evidence="2" type="ORF">O0S08_14755</name>
</gene>
<sequence length="554" mass="59227">MRRTAWLWGAPVACILACNGGGGDDTEATDGTGSAGTMSSAPSTGNTPGTTTDDPPTTGGPTTPTTPTGTDGTSESSDTTPPVTTTDGTTGDPPDPNELGGPFRRGINIGVRNPKFNDPDGAWLAGQVGCNSIRVSLPERHLVTWGYEIEVADIAAYADMGLDHHIAFLTSPIPEHSTAPNGTPDWELPHWIPKNLYEPAVVNGAINPDNYWAEYVYKTVSTYKDHVDMWEIWNEPDWVADWNYTETWDTDPPTKEQLVRFGGSIFDYVRMLRVSKEAALLADPDAKIALGGIGYPNFLDALLRYTDNPDGGAATADFPETGAAYFDILNYHYYPLWTPGNSDAGADGFFASRDAFAAKMAAYGVPERPYNVTEVGAPKAALNGQPGGVEYARNFYIKVFARAQAEKFVGADWFILSDGDPGEPFGEMGLYQDIKDLGAKEDAKPSVTGVAARTLNSLLADSRADPPATAALGAPTDVRAYAFRLPDDRQAIVAWAYALGTDESAQAHFDLPTDRSFALHAWDSSQTGTSTPVAPEGGLLGLDLTASPVILVEQ</sequence>
<dbReference type="Gene3D" id="3.20.20.80">
    <property type="entry name" value="Glycosidases"/>
    <property type="match status" value="1"/>
</dbReference>
<dbReference type="PANTHER" id="PTHR12631:SF11">
    <property type="entry name" value="GLYCOSIDE HYDROLASE FAMILY 5 DOMAIN-CONTAINING PROTEIN"/>
    <property type="match status" value="1"/>
</dbReference>
<dbReference type="RefSeq" id="WP_269039774.1">
    <property type="nucleotide sequence ID" value="NZ_CP114040.1"/>
</dbReference>
<protein>
    <recommendedName>
        <fullName evidence="4">Glycosyl hydrolase family 39</fullName>
    </recommendedName>
</protein>
<dbReference type="InterPro" id="IPR017853">
    <property type="entry name" value="GH"/>
</dbReference>
<evidence type="ECO:0008006" key="4">
    <source>
        <dbReference type="Google" id="ProtNLM"/>
    </source>
</evidence>
<evidence type="ECO:0000256" key="1">
    <source>
        <dbReference type="SAM" id="MobiDB-lite"/>
    </source>
</evidence>
<evidence type="ECO:0000313" key="2">
    <source>
        <dbReference type="EMBL" id="WAS97405.1"/>
    </source>
</evidence>
<reference evidence="2" key="1">
    <citation type="submission" date="2022-11" db="EMBL/GenBank/DDBJ databases">
        <title>Minimal conservation of predation-associated metabolite biosynthetic gene clusters underscores biosynthetic potential of Myxococcota including descriptions for ten novel species: Archangium lansinium sp. nov., Myxococcus landrumus sp. nov., Nannocystis bai.</title>
        <authorList>
            <person name="Ahearne A."/>
            <person name="Stevens C."/>
            <person name="Dowd S."/>
        </authorList>
    </citation>
    <scope>NUCLEOTIDE SEQUENCE</scope>
    <source>
        <strain evidence="2">Fl3</strain>
    </source>
</reference>
<feature type="region of interest" description="Disordered" evidence="1">
    <location>
        <begin position="27"/>
        <end position="112"/>
    </location>
</feature>
<dbReference type="SUPFAM" id="SSF51445">
    <property type="entry name" value="(Trans)glycosidases"/>
    <property type="match status" value="1"/>
</dbReference>
<accession>A0ABY7HEA2</accession>
<organism evidence="2 3">
    <name type="scientific">Nannocystis punicea</name>
    <dbReference type="NCBI Taxonomy" id="2995304"/>
    <lineage>
        <taxon>Bacteria</taxon>
        <taxon>Pseudomonadati</taxon>
        <taxon>Myxococcota</taxon>
        <taxon>Polyangia</taxon>
        <taxon>Nannocystales</taxon>
        <taxon>Nannocystaceae</taxon>
        <taxon>Nannocystis</taxon>
    </lineage>
</organism>
<name>A0ABY7HEA2_9BACT</name>
<dbReference type="PANTHER" id="PTHR12631">
    <property type="entry name" value="ALPHA-L-IDURONIDASE"/>
    <property type="match status" value="1"/>
</dbReference>
<proteinExistence type="predicted"/>
<keyword evidence="3" id="KW-1185">Reference proteome</keyword>
<dbReference type="InterPro" id="IPR051923">
    <property type="entry name" value="Glycosyl_Hydrolase_39"/>
</dbReference>
<dbReference type="Proteomes" id="UP001164459">
    <property type="component" value="Chromosome"/>
</dbReference>
<dbReference type="EMBL" id="CP114040">
    <property type="protein sequence ID" value="WAS97405.1"/>
    <property type="molecule type" value="Genomic_DNA"/>
</dbReference>
<feature type="compositionally biased region" description="Low complexity" evidence="1">
    <location>
        <begin position="29"/>
        <end position="92"/>
    </location>
</feature>